<dbReference type="EMBL" id="UINC01073635">
    <property type="protein sequence ID" value="SVC10171.1"/>
    <property type="molecule type" value="Genomic_DNA"/>
</dbReference>
<name>A0A382JHL6_9ZZZZ</name>
<accession>A0A382JHL6</accession>
<dbReference type="AlphaFoldDB" id="A0A382JHL6"/>
<evidence type="ECO:0008006" key="2">
    <source>
        <dbReference type="Google" id="ProtNLM"/>
    </source>
</evidence>
<protein>
    <recommendedName>
        <fullName evidence="2">Stress-response A/B barrel domain-containing protein</fullName>
    </recommendedName>
</protein>
<reference evidence="1" key="1">
    <citation type="submission" date="2018-05" db="EMBL/GenBank/DDBJ databases">
        <authorList>
            <person name="Lanie J.A."/>
            <person name="Ng W.-L."/>
            <person name="Kazmierczak K.M."/>
            <person name="Andrzejewski T.M."/>
            <person name="Davidsen T.M."/>
            <person name="Wayne K.J."/>
            <person name="Tettelin H."/>
            <person name="Glass J.I."/>
            <person name="Rusch D."/>
            <person name="Podicherti R."/>
            <person name="Tsui H.-C.T."/>
            <person name="Winkler M.E."/>
        </authorList>
    </citation>
    <scope>NUCLEOTIDE SEQUENCE</scope>
</reference>
<gene>
    <name evidence="1" type="ORF">METZ01_LOCUS263025</name>
</gene>
<organism evidence="1">
    <name type="scientific">marine metagenome</name>
    <dbReference type="NCBI Taxonomy" id="408172"/>
    <lineage>
        <taxon>unclassified sequences</taxon>
        <taxon>metagenomes</taxon>
        <taxon>ecological metagenomes</taxon>
    </lineage>
</organism>
<sequence>MRAASRQFRSGIKGVCLTTLCVLFLSITTNAEEFYWSTYDLKVKRQDQQELYELLDQTFSSANLPVGVTLTEVLFTNEDVTHVLVFSSTNLTALSSLYTNDNSEQKNQFLLALSKLVEVKASVTGKRMLTSNTKIHEVTVKRENDLFADWQLAVSEPQQFIDAFKNVIDKTEDLRNENQNIAGLGSIIVGNPKVTHYVNHTFRSYEDMIKTMESYEANKDHGDFIKTVQPLREIISKRVARIVKQWK</sequence>
<proteinExistence type="predicted"/>
<evidence type="ECO:0000313" key="1">
    <source>
        <dbReference type="EMBL" id="SVC10171.1"/>
    </source>
</evidence>